<reference evidence="11 12" key="1">
    <citation type="journal article" date="2013" name="BMC Genomics">
        <title>The miniature genome of a carnivorous plant Genlisea aurea contains a low number of genes and short non-coding sequences.</title>
        <authorList>
            <person name="Leushkin E.V."/>
            <person name="Sutormin R.A."/>
            <person name="Nabieva E.R."/>
            <person name="Penin A.A."/>
            <person name="Kondrashov A.S."/>
            <person name="Logacheva M.D."/>
        </authorList>
    </citation>
    <scope>NUCLEOTIDE SEQUENCE [LARGE SCALE GENOMIC DNA]</scope>
</reference>
<evidence type="ECO:0000256" key="7">
    <source>
        <dbReference type="ARBA" id="ARBA00023136"/>
    </source>
</evidence>
<evidence type="ECO:0000256" key="4">
    <source>
        <dbReference type="ARBA" id="ARBA00022729"/>
    </source>
</evidence>
<evidence type="ECO:0000259" key="9">
    <source>
        <dbReference type="PROSITE" id="PS50836"/>
    </source>
</evidence>
<dbReference type="PROSITE" id="PS50836">
    <property type="entry name" value="DOMON"/>
    <property type="match status" value="1"/>
</dbReference>
<dbReference type="SMART" id="SM00664">
    <property type="entry name" value="DoH"/>
    <property type="match status" value="1"/>
</dbReference>
<feature type="non-terminal residue" evidence="11">
    <location>
        <position position="1"/>
    </location>
</feature>
<evidence type="ECO:0000259" key="10">
    <source>
        <dbReference type="PROSITE" id="PS50939"/>
    </source>
</evidence>
<evidence type="ECO:0000256" key="8">
    <source>
        <dbReference type="SAM" id="Phobius"/>
    </source>
</evidence>
<evidence type="ECO:0000256" key="6">
    <source>
        <dbReference type="ARBA" id="ARBA00022989"/>
    </source>
</evidence>
<feature type="transmembrane region" description="Helical" evidence="8">
    <location>
        <begin position="289"/>
        <end position="307"/>
    </location>
</feature>
<dbReference type="AlphaFoldDB" id="S8BTK4"/>
<evidence type="ECO:0000256" key="1">
    <source>
        <dbReference type="ARBA" id="ARBA00004370"/>
    </source>
</evidence>
<feature type="transmembrane region" description="Helical" evidence="8">
    <location>
        <begin position="265"/>
        <end position="283"/>
    </location>
</feature>
<keyword evidence="3 8" id="KW-0812">Transmembrane</keyword>
<name>S8BTK4_9LAMI</name>
<evidence type="ECO:0000313" key="11">
    <source>
        <dbReference type="EMBL" id="EPS57719.1"/>
    </source>
</evidence>
<feature type="domain" description="DOMON" evidence="9">
    <location>
        <begin position="1"/>
        <end position="112"/>
    </location>
</feature>
<gene>
    <name evidence="11" type="ORF">M569_17098</name>
</gene>
<dbReference type="OrthoDB" id="19261at2759"/>
<dbReference type="InterPro" id="IPR005018">
    <property type="entry name" value="DOMON_domain"/>
</dbReference>
<protein>
    <recommendedName>
        <fullName evidence="13">Cytochrome b561 and DOMON domain-containing protein</fullName>
    </recommendedName>
</protein>
<feature type="transmembrane region" description="Helical" evidence="8">
    <location>
        <begin position="192"/>
        <end position="212"/>
    </location>
</feature>
<feature type="domain" description="Cytochrome b561" evidence="10">
    <location>
        <begin position="125"/>
        <end position="311"/>
    </location>
</feature>
<proteinExistence type="predicted"/>
<evidence type="ECO:0000256" key="5">
    <source>
        <dbReference type="ARBA" id="ARBA00022982"/>
    </source>
</evidence>
<keyword evidence="5" id="KW-0249">Electron transport</keyword>
<dbReference type="PANTHER" id="PTHR23130">
    <property type="entry name" value="CYTOCHROME B561 AND DOMON DOMAIN-CONTAINING PROTEIN"/>
    <property type="match status" value="1"/>
</dbReference>
<dbReference type="Gene3D" id="1.20.120.1770">
    <property type="match status" value="1"/>
</dbReference>
<dbReference type="EMBL" id="AUSU01009916">
    <property type="protein sequence ID" value="EPS57719.1"/>
    <property type="molecule type" value="Genomic_DNA"/>
</dbReference>
<dbReference type="SMART" id="SM00665">
    <property type="entry name" value="B561"/>
    <property type="match status" value="1"/>
</dbReference>
<organism evidence="11 12">
    <name type="scientific">Genlisea aurea</name>
    <dbReference type="NCBI Taxonomy" id="192259"/>
    <lineage>
        <taxon>Eukaryota</taxon>
        <taxon>Viridiplantae</taxon>
        <taxon>Streptophyta</taxon>
        <taxon>Embryophyta</taxon>
        <taxon>Tracheophyta</taxon>
        <taxon>Spermatophyta</taxon>
        <taxon>Magnoliopsida</taxon>
        <taxon>eudicotyledons</taxon>
        <taxon>Gunneridae</taxon>
        <taxon>Pentapetalae</taxon>
        <taxon>asterids</taxon>
        <taxon>lamiids</taxon>
        <taxon>Lamiales</taxon>
        <taxon>Lentibulariaceae</taxon>
        <taxon>Genlisea</taxon>
    </lineage>
</organism>
<comment type="subcellular location">
    <subcellularLocation>
        <location evidence="1">Membrane</location>
    </subcellularLocation>
</comment>
<keyword evidence="2" id="KW-0813">Transport</keyword>
<keyword evidence="6 8" id="KW-1133">Transmembrane helix</keyword>
<keyword evidence="7 8" id="KW-0472">Membrane</keyword>
<keyword evidence="4" id="KW-0732">Signal</keyword>
<accession>S8BTK4</accession>
<dbReference type="CDD" id="cd08760">
    <property type="entry name" value="Cyt_b561_FRRS1_like"/>
    <property type="match status" value="1"/>
</dbReference>
<feature type="transmembrane region" description="Helical" evidence="8">
    <location>
        <begin position="159"/>
        <end position="180"/>
    </location>
</feature>
<dbReference type="Proteomes" id="UP000015453">
    <property type="component" value="Unassembled WGS sequence"/>
</dbReference>
<dbReference type="PROSITE" id="PS50939">
    <property type="entry name" value="CYTOCHROME_B561"/>
    <property type="match status" value="1"/>
</dbReference>
<dbReference type="CDD" id="cd09631">
    <property type="entry name" value="DOMON_DOH"/>
    <property type="match status" value="1"/>
</dbReference>
<feature type="non-terminal residue" evidence="11">
    <location>
        <position position="311"/>
    </location>
</feature>
<dbReference type="InterPro" id="IPR045266">
    <property type="entry name" value="DOH_DOMON"/>
</dbReference>
<feature type="transmembrane region" description="Helical" evidence="8">
    <location>
        <begin position="224"/>
        <end position="244"/>
    </location>
</feature>
<comment type="caution">
    <text evidence="11">The sequence shown here is derived from an EMBL/GenBank/DDBJ whole genome shotgun (WGS) entry which is preliminary data.</text>
</comment>
<dbReference type="InterPro" id="IPR006593">
    <property type="entry name" value="Cyt_b561/ferric_Rdtase_TM"/>
</dbReference>
<dbReference type="Pfam" id="PF03351">
    <property type="entry name" value="DOMON"/>
    <property type="match status" value="1"/>
</dbReference>
<evidence type="ECO:0008006" key="13">
    <source>
        <dbReference type="Google" id="ProtNLM"/>
    </source>
</evidence>
<keyword evidence="12" id="KW-1185">Reference proteome</keyword>
<evidence type="ECO:0000313" key="12">
    <source>
        <dbReference type="Proteomes" id="UP000015453"/>
    </source>
</evidence>
<dbReference type="GO" id="GO:0016020">
    <property type="term" value="C:membrane"/>
    <property type="evidence" value="ECO:0007669"/>
    <property type="project" value="UniProtKB-SubCell"/>
</dbReference>
<evidence type="ECO:0000256" key="2">
    <source>
        <dbReference type="ARBA" id="ARBA00022448"/>
    </source>
</evidence>
<evidence type="ECO:0000256" key="3">
    <source>
        <dbReference type="ARBA" id="ARBA00022692"/>
    </source>
</evidence>
<dbReference type="PANTHER" id="PTHR23130:SF171">
    <property type="entry name" value="OS01G0895300 PROTEIN"/>
    <property type="match status" value="1"/>
</dbReference>
<sequence length="311" mass="33253">GYLQYQQAFPNVWNFVLSAPNANAYIGIGFSPDGNMVGSDAVVGWVGSDGIGNVKAYYLGGQAPSSVTLLQSTNQGFQVGNSSVGSDSQGLHVAFQITAAGTPSKNVIYAVGTTGTLPSGPNYQLSQHLDRINTVLNYSTGQFQQSGGNSYSGLLQAHGLLNLLGWTILLPIGAVAARYFREWDPLWYYSHMAFQLSGFLLGVSGVISGFVLEDRLNASVGKHKAIGIIVLVIGILQATALLIRPEKGSKSRKYWNLFHQNGGRVLILLAVSNVFYGINLGGAGRSWNVGFSVALAVLFGISLVLELRMWF</sequence>